<dbReference type="EMBL" id="JACHMJ010000001">
    <property type="protein sequence ID" value="MBB5842337.1"/>
    <property type="molecule type" value="Genomic_DNA"/>
</dbReference>
<evidence type="ECO:0000259" key="2">
    <source>
        <dbReference type="Pfam" id="PF00496"/>
    </source>
</evidence>
<evidence type="ECO:0000313" key="4">
    <source>
        <dbReference type="Proteomes" id="UP000536685"/>
    </source>
</evidence>
<accession>A0A841AGJ2</accession>
<dbReference type="GO" id="GO:0043190">
    <property type="term" value="C:ATP-binding cassette (ABC) transporter complex"/>
    <property type="evidence" value="ECO:0007669"/>
    <property type="project" value="InterPro"/>
</dbReference>
<feature type="chain" id="PRO_5033017176" evidence="1">
    <location>
        <begin position="35"/>
        <end position="534"/>
    </location>
</feature>
<feature type="domain" description="Solute-binding protein family 5" evidence="2">
    <location>
        <begin position="86"/>
        <end position="456"/>
    </location>
</feature>
<proteinExistence type="predicted"/>
<dbReference type="RefSeq" id="WP_184233615.1">
    <property type="nucleotide sequence ID" value="NZ_JACHMJ010000001.1"/>
</dbReference>
<protein>
    <submittedName>
        <fullName evidence="3">Peptide/nickel transport system substrate-binding protein</fullName>
    </submittedName>
</protein>
<evidence type="ECO:0000256" key="1">
    <source>
        <dbReference type="SAM" id="SignalP"/>
    </source>
</evidence>
<keyword evidence="4" id="KW-1185">Reference proteome</keyword>
<dbReference type="GO" id="GO:1904680">
    <property type="term" value="F:peptide transmembrane transporter activity"/>
    <property type="evidence" value="ECO:0007669"/>
    <property type="project" value="TreeGrafter"/>
</dbReference>
<dbReference type="Gene3D" id="3.10.105.10">
    <property type="entry name" value="Dipeptide-binding Protein, Domain 3"/>
    <property type="match status" value="1"/>
</dbReference>
<organism evidence="3 4">
    <name type="scientific">Conyzicola lurida</name>
    <dbReference type="NCBI Taxonomy" id="1172621"/>
    <lineage>
        <taxon>Bacteria</taxon>
        <taxon>Bacillati</taxon>
        <taxon>Actinomycetota</taxon>
        <taxon>Actinomycetes</taxon>
        <taxon>Micrococcales</taxon>
        <taxon>Microbacteriaceae</taxon>
        <taxon>Conyzicola</taxon>
    </lineage>
</organism>
<dbReference type="Proteomes" id="UP000536685">
    <property type="component" value="Unassembled WGS sequence"/>
</dbReference>
<dbReference type="InterPro" id="IPR039424">
    <property type="entry name" value="SBP_5"/>
</dbReference>
<sequence>MSTKRTRLMRWASPIGAVAAISILAACSSTPAETEVPLESGKDTIVFAIKEDPTCLDPQLTSLTTSLNIGRQVVDSLVDQDPETGEIVPWLAESFETNDDLSSFTFTLRDDVTFSDETPLTSEVVQANLDSLIALGRTAPLASQYLAGYVDTTIVDDLTFTVNFSAPNAAFLQGASTMTLGIVSAATAAEAADVRCTVGPIGSGSFVYESYTPNDSVVIVKRDGYDWPSELREHTGEALVDTIEFPVIVENGVRTGGLESGEFDIIQDLPYIDEARFTTDDFNLYAKANTGVPNGLIPNTTRPIVSDEAVRKAMLLGTDREEINLLTGSASGNPATSTLTSSTSGFTSQADAMAYDPDAAEELLDDAGWEMGADGIREKDGVPLTVTVTAFYAQDVLEATQIQLKKIGVDLQIKIVTSGDFFSAIATGDYDFLGAGLTRSDPDALRVLFSQASSSKWAILDDAELESILIEQAGTADTDARQALIDQAQELIIDKAYIIPLLETTQLHASSSSVDGVTFDSASRIQLYDVRAAE</sequence>
<reference evidence="3 4" key="1">
    <citation type="submission" date="2020-08" db="EMBL/GenBank/DDBJ databases">
        <title>Sequencing the genomes of 1000 actinobacteria strains.</title>
        <authorList>
            <person name="Klenk H.-P."/>
        </authorList>
    </citation>
    <scope>NUCLEOTIDE SEQUENCE [LARGE SCALE GENOMIC DNA]</scope>
    <source>
        <strain evidence="3 4">DSM 105784</strain>
    </source>
</reference>
<evidence type="ECO:0000313" key="3">
    <source>
        <dbReference type="EMBL" id="MBB5842337.1"/>
    </source>
</evidence>
<dbReference type="PROSITE" id="PS51257">
    <property type="entry name" value="PROKAR_LIPOPROTEIN"/>
    <property type="match status" value="1"/>
</dbReference>
<dbReference type="Gene3D" id="3.40.190.10">
    <property type="entry name" value="Periplasmic binding protein-like II"/>
    <property type="match status" value="1"/>
</dbReference>
<dbReference type="CDD" id="cd08492">
    <property type="entry name" value="PBP2_NikA_DppA_OppA_like_15"/>
    <property type="match status" value="1"/>
</dbReference>
<dbReference type="PIRSF" id="PIRSF002741">
    <property type="entry name" value="MppA"/>
    <property type="match status" value="1"/>
</dbReference>
<feature type="signal peptide" evidence="1">
    <location>
        <begin position="1"/>
        <end position="34"/>
    </location>
</feature>
<dbReference type="GO" id="GO:0015833">
    <property type="term" value="P:peptide transport"/>
    <property type="evidence" value="ECO:0007669"/>
    <property type="project" value="TreeGrafter"/>
</dbReference>
<dbReference type="PANTHER" id="PTHR30290">
    <property type="entry name" value="PERIPLASMIC BINDING COMPONENT OF ABC TRANSPORTER"/>
    <property type="match status" value="1"/>
</dbReference>
<dbReference type="SUPFAM" id="SSF53850">
    <property type="entry name" value="Periplasmic binding protein-like II"/>
    <property type="match status" value="1"/>
</dbReference>
<dbReference type="GO" id="GO:0042597">
    <property type="term" value="C:periplasmic space"/>
    <property type="evidence" value="ECO:0007669"/>
    <property type="project" value="UniProtKB-ARBA"/>
</dbReference>
<dbReference type="InterPro" id="IPR030678">
    <property type="entry name" value="Peptide/Ni-bd"/>
</dbReference>
<dbReference type="InterPro" id="IPR000914">
    <property type="entry name" value="SBP_5_dom"/>
</dbReference>
<comment type="caution">
    <text evidence="3">The sequence shown here is derived from an EMBL/GenBank/DDBJ whole genome shotgun (WGS) entry which is preliminary data.</text>
</comment>
<gene>
    <name evidence="3" type="ORF">HD599_000660</name>
</gene>
<keyword evidence="1" id="KW-0732">Signal</keyword>
<dbReference type="AlphaFoldDB" id="A0A841AGJ2"/>
<dbReference type="Pfam" id="PF00496">
    <property type="entry name" value="SBP_bac_5"/>
    <property type="match status" value="1"/>
</dbReference>
<name>A0A841AGJ2_9MICO</name>